<feature type="region of interest" description="Disordered" evidence="5">
    <location>
        <begin position="76"/>
        <end position="105"/>
    </location>
</feature>
<protein>
    <submittedName>
        <fullName evidence="8">DUF1232 domain-containing protein</fullName>
    </submittedName>
</protein>
<dbReference type="EMBL" id="JAHHGZ010000022">
    <property type="protein sequence ID" value="MBW4669629.1"/>
    <property type="molecule type" value="Genomic_DNA"/>
</dbReference>
<evidence type="ECO:0000256" key="1">
    <source>
        <dbReference type="ARBA" id="ARBA00004127"/>
    </source>
</evidence>
<feature type="transmembrane region" description="Helical" evidence="6">
    <location>
        <begin position="21"/>
        <end position="41"/>
    </location>
</feature>
<reference evidence="8" key="1">
    <citation type="submission" date="2021-05" db="EMBL/GenBank/DDBJ databases">
        <authorList>
            <person name="Pietrasiak N."/>
            <person name="Ward R."/>
            <person name="Stajich J.E."/>
            <person name="Kurbessoian T."/>
        </authorList>
    </citation>
    <scope>NUCLEOTIDE SEQUENCE</scope>
    <source>
        <strain evidence="8">GSE-NOS-MK-12-04C</strain>
    </source>
</reference>
<evidence type="ECO:0000313" key="9">
    <source>
        <dbReference type="Proteomes" id="UP000729701"/>
    </source>
</evidence>
<evidence type="ECO:0000256" key="4">
    <source>
        <dbReference type="ARBA" id="ARBA00023136"/>
    </source>
</evidence>
<evidence type="ECO:0000256" key="5">
    <source>
        <dbReference type="SAM" id="MobiDB-lite"/>
    </source>
</evidence>
<evidence type="ECO:0000259" key="7">
    <source>
        <dbReference type="Pfam" id="PF06803"/>
    </source>
</evidence>
<reference evidence="8" key="2">
    <citation type="journal article" date="2022" name="Microbiol. Resour. Announc.">
        <title>Metagenome Sequencing to Explore Phylogenomics of Terrestrial Cyanobacteria.</title>
        <authorList>
            <person name="Ward R.D."/>
            <person name="Stajich J.E."/>
            <person name="Johansen J.R."/>
            <person name="Huntemann M."/>
            <person name="Clum A."/>
            <person name="Foster B."/>
            <person name="Foster B."/>
            <person name="Roux S."/>
            <person name="Palaniappan K."/>
            <person name="Varghese N."/>
            <person name="Mukherjee S."/>
            <person name="Reddy T.B.K."/>
            <person name="Daum C."/>
            <person name="Copeland A."/>
            <person name="Chen I.A."/>
            <person name="Ivanova N.N."/>
            <person name="Kyrpides N.C."/>
            <person name="Shapiro N."/>
            <person name="Eloe-Fadrosh E.A."/>
            <person name="Pietrasiak N."/>
        </authorList>
    </citation>
    <scope>NUCLEOTIDE SEQUENCE</scope>
    <source>
        <strain evidence="8">GSE-NOS-MK-12-04C</strain>
    </source>
</reference>
<dbReference type="Proteomes" id="UP000729701">
    <property type="component" value="Unassembled WGS sequence"/>
</dbReference>
<comment type="subcellular location">
    <subcellularLocation>
        <location evidence="1">Endomembrane system</location>
        <topology evidence="1">Multi-pass membrane protein</topology>
    </subcellularLocation>
</comment>
<feature type="domain" description="DUF1232" evidence="7">
    <location>
        <begin position="23"/>
        <end position="58"/>
    </location>
</feature>
<proteinExistence type="predicted"/>
<keyword evidence="4 6" id="KW-0472">Membrane</keyword>
<feature type="compositionally biased region" description="Polar residues" evidence="5">
    <location>
        <begin position="76"/>
        <end position="95"/>
    </location>
</feature>
<dbReference type="GO" id="GO:0012505">
    <property type="term" value="C:endomembrane system"/>
    <property type="evidence" value="ECO:0007669"/>
    <property type="project" value="UniProtKB-SubCell"/>
</dbReference>
<dbReference type="Pfam" id="PF06803">
    <property type="entry name" value="DUF1232"/>
    <property type="match status" value="1"/>
</dbReference>
<dbReference type="InterPro" id="IPR010652">
    <property type="entry name" value="DUF1232"/>
</dbReference>
<accession>A0A951UU35</accession>
<organism evidence="8 9">
    <name type="scientific">Cyanomargarita calcarea GSE-NOS-MK-12-04C</name>
    <dbReference type="NCBI Taxonomy" id="2839659"/>
    <lineage>
        <taxon>Bacteria</taxon>
        <taxon>Bacillati</taxon>
        <taxon>Cyanobacteriota</taxon>
        <taxon>Cyanophyceae</taxon>
        <taxon>Nostocales</taxon>
        <taxon>Cyanomargaritaceae</taxon>
        <taxon>Cyanomargarita</taxon>
    </lineage>
</organism>
<keyword evidence="2 6" id="KW-0812">Transmembrane</keyword>
<comment type="caution">
    <text evidence="8">The sequence shown here is derived from an EMBL/GenBank/DDBJ whole genome shotgun (WGS) entry which is preliminary data.</text>
</comment>
<gene>
    <name evidence="8" type="ORF">KME60_19990</name>
</gene>
<evidence type="ECO:0000256" key="6">
    <source>
        <dbReference type="SAM" id="Phobius"/>
    </source>
</evidence>
<evidence type="ECO:0000256" key="2">
    <source>
        <dbReference type="ARBA" id="ARBA00022692"/>
    </source>
</evidence>
<dbReference type="AlphaFoldDB" id="A0A951UU35"/>
<evidence type="ECO:0000313" key="8">
    <source>
        <dbReference type="EMBL" id="MBW4669629.1"/>
    </source>
</evidence>
<sequence>MKFSIQAVYGWYRNLLHNPKYRWWAIIGTLVYLVSPIDIAPDFLPIVGQIDDVFLLTLLISEVSQVAIEGFKARKNSNLDANTPNPTDTSNSATDTIDVDAVSVK</sequence>
<name>A0A951UU35_9CYAN</name>
<evidence type="ECO:0000256" key="3">
    <source>
        <dbReference type="ARBA" id="ARBA00022989"/>
    </source>
</evidence>
<keyword evidence="3 6" id="KW-1133">Transmembrane helix</keyword>